<dbReference type="InterPro" id="IPR029346">
    <property type="entry name" value="USP_C"/>
</dbReference>
<dbReference type="InterPro" id="IPR008974">
    <property type="entry name" value="TRAF-like"/>
</dbReference>
<dbReference type="EMBL" id="CAKLBY020000046">
    <property type="protein sequence ID" value="CAK7917778.1"/>
    <property type="molecule type" value="Genomic_DNA"/>
</dbReference>
<keyword evidence="7" id="KW-0788">Thiol protease</keyword>
<dbReference type="GO" id="GO:0004843">
    <property type="term" value="F:cysteine-type deubiquitinase activity"/>
    <property type="evidence" value="ECO:0007669"/>
    <property type="project" value="UniProtKB-EC"/>
</dbReference>
<evidence type="ECO:0000259" key="9">
    <source>
        <dbReference type="PROSITE" id="PS50144"/>
    </source>
</evidence>
<evidence type="ECO:0000313" key="11">
    <source>
        <dbReference type="EMBL" id="CAK7917778.1"/>
    </source>
</evidence>
<keyword evidence="6" id="KW-0378">Hydrolase</keyword>
<dbReference type="FunFam" id="3.90.70.10:FF:000128">
    <property type="entry name" value="Ubiquitin carboxyl-terminal hydrolase 15"/>
    <property type="match status" value="1"/>
</dbReference>
<evidence type="ECO:0000313" key="12">
    <source>
        <dbReference type="Proteomes" id="UP001162060"/>
    </source>
</evidence>
<feature type="region of interest" description="Disordered" evidence="8">
    <location>
        <begin position="1"/>
        <end position="31"/>
    </location>
</feature>
<feature type="region of interest" description="Disordered" evidence="8">
    <location>
        <begin position="1519"/>
        <end position="1544"/>
    </location>
</feature>
<proteinExistence type="inferred from homology"/>
<evidence type="ECO:0000256" key="7">
    <source>
        <dbReference type="ARBA" id="ARBA00022807"/>
    </source>
</evidence>
<feature type="domain" description="MATH" evidence="9">
    <location>
        <begin position="74"/>
        <end position="202"/>
    </location>
</feature>
<evidence type="ECO:0000259" key="10">
    <source>
        <dbReference type="PROSITE" id="PS50235"/>
    </source>
</evidence>
<comment type="caution">
    <text evidence="11">The sequence shown here is derived from an EMBL/GenBank/DDBJ whole genome shotgun (WGS) entry which is preliminary data.</text>
</comment>
<evidence type="ECO:0000256" key="5">
    <source>
        <dbReference type="ARBA" id="ARBA00022786"/>
    </source>
</evidence>
<dbReference type="Pfam" id="PF00443">
    <property type="entry name" value="UCH"/>
    <property type="match status" value="1"/>
</dbReference>
<dbReference type="Proteomes" id="UP001162060">
    <property type="component" value="Unassembled WGS sequence"/>
</dbReference>
<evidence type="ECO:0000256" key="2">
    <source>
        <dbReference type="ARBA" id="ARBA00009085"/>
    </source>
</evidence>
<dbReference type="InterPro" id="IPR028889">
    <property type="entry name" value="USP"/>
</dbReference>
<evidence type="ECO:0000256" key="4">
    <source>
        <dbReference type="ARBA" id="ARBA00022670"/>
    </source>
</evidence>
<sequence>MVEKRPSAVGDSPSDGQRHKRQTTESDRTIQSLDVTVSPMSQSPAVQASLLPANSTSTSTSPRALFPAAVPPPILVFSGKFQVLELDNEQIVTSVKRDAQGASWRVIWQPRSLTDHSFVGVFVELVTDTREHHNVSPRLAEVRIALLHQGGRASVAKHTSVHAFSKDTPLFGMSQFCLRSDLLNPCNHFLTTDGKVEIEVQLTFVADTTDIEIEIEENAHAPMVSSRQDGAWTNDSQSIQDLHSYDSKEETGMVGLKNQGATCYLNSLLQTLFHLRAFRQMVYETPTAEEDTNNSVSLALQRVFHRLQSQQKVVSTKELTRSFGWSAIDSFMQHDVQELYRILCDRLEEKMKHTRVDSAIPKLFEGKVRSFVQCVNVDFQSFRDESFYDLQLDVKGCKDLMQSFRKYVEVELLDGDNQYEAEGHGKQDAKKGIEFATFPPVLNIQLKRFEYDAMRDGMVKVHDRFEFPKVLILDEFIAHSSATKDTNEKSPRYVYHLHSVLVHSGDVHGGHYYVFIRPGKHTSSSTSWFKFDDDQITRVDERIAIEGNFGSGGTPVTPQGGSTESPLPLHSSSIFGPSDINAENANEPGGMDGLEFTSVAAPGEPGTGGGSATDEGYEYSQYNDTSSVPLRPSSSTQMLPLGRSFSSAYMLVYVRNGENDISAIQEGAFVDTESITTTPCASKEISAADHLLNIIKTEVPPIKPEIRTWESDPVSIPTELVTRFHEEEKAVSRRKKAQQTEHLYMNLRIASDTSIAKLRRITKTMDFSGFNNSNTLRIRIKRTASIRQLYRRVYKETGVPMLRQRLWKVITRENRTTRPDQPLGPDLFGCRVDWLIEDDASHKAPVRLYLQILSSVPKSPPSPSSPSIHALEVEELSKITAPVIHRHFWDEFTPPEIENKSFGTGDTTASQGTEDGDEDAAIAFAPAGESIVVDHAPALQSYEIVLFIKFYDPKRKLGERLEYVGNVVVDSRITGAELAKYLHDALSLPIIAELLLYEEVQSTSVSEIDMESTLTGSEIQNGDIICFQYAANEDVSNCVVINPGMDDDLGVVGTTYIGPDGEEMNSVICPDSEDNLAHTSSLPNLSARYNNDNQSPHSHGLAKVRQPCAGKLHQHQRQLSERYPDVPSYFQYLLDRVEVTFHRYGHSEEESFTLSLLFSNVYDEVIDAVASHLGLLGPKRLFVRLYQHSPLNNLPMKSPLRHSRYAGDDQTTLEELLTEYMERTNILYYELLSYPITEIEAKKELLVHLSIYDACFATEEAASPSPVSPQRHIEVLVKPTHTVRDLLKLIRKGCRLPEDTPLRACETVQHGTMITRLIQEDVPLQGYWGQGAVSDPHSPEILVEQIPMYEINSDNDMVDKQASAMSEHRVSGVASTEVVTEGEMSLKKTETAHVRSPRQLKDVSPDDDEATMWYYKGVVHFNFQNTSQKLIHPHGVPCVVRFSERDTVGAIKERIRQRMGISFEVFAQWNFALVKDLKASTLQNVYDEMEPEALDAFPMSRLTELCGADFEHLGSLGLEHADPTPVPRHHSTRRLETGIHIRQS</sequence>
<feature type="compositionally biased region" description="Polar residues" evidence="8">
    <location>
        <begin position="620"/>
        <end position="637"/>
    </location>
</feature>
<feature type="region of interest" description="Disordered" evidence="8">
    <location>
        <begin position="546"/>
        <end position="637"/>
    </location>
</feature>
<dbReference type="PROSITE" id="PS00973">
    <property type="entry name" value="USP_2"/>
    <property type="match status" value="1"/>
</dbReference>
<feature type="compositionally biased region" description="Polar residues" evidence="8">
    <location>
        <begin position="554"/>
        <end position="575"/>
    </location>
</feature>
<evidence type="ECO:0000256" key="3">
    <source>
        <dbReference type="ARBA" id="ARBA00012759"/>
    </source>
</evidence>
<dbReference type="SUPFAM" id="SSF49599">
    <property type="entry name" value="TRAF domain-like"/>
    <property type="match status" value="1"/>
</dbReference>
<dbReference type="InterPro" id="IPR018200">
    <property type="entry name" value="USP_CS"/>
</dbReference>
<accession>A0AAV1TG31</accession>
<dbReference type="Pfam" id="PF12436">
    <property type="entry name" value="USP7_ICP0_bdg"/>
    <property type="match status" value="2"/>
</dbReference>
<organism evidence="11 12">
    <name type="scientific">Peronospora matthiolae</name>
    <dbReference type="NCBI Taxonomy" id="2874970"/>
    <lineage>
        <taxon>Eukaryota</taxon>
        <taxon>Sar</taxon>
        <taxon>Stramenopiles</taxon>
        <taxon>Oomycota</taxon>
        <taxon>Peronosporomycetes</taxon>
        <taxon>Peronosporales</taxon>
        <taxon>Peronosporaceae</taxon>
        <taxon>Peronospora</taxon>
    </lineage>
</organism>
<feature type="compositionally biased region" description="Basic and acidic residues" evidence="8">
    <location>
        <begin position="1533"/>
        <end position="1544"/>
    </location>
</feature>
<gene>
    <name evidence="11" type="ORF">PM001_LOCUS5666</name>
</gene>
<dbReference type="GO" id="GO:0016579">
    <property type="term" value="P:protein deubiquitination"/>
    <property type="evidence" value="ECO:0007669"/>
    <property type="project" value="InterPro"/>
</dbReference>
<dbReference type="GO" id="GO:0005634">
    <property type="term" value="C:nucleus"/>
    <property type="evidence" value="ECO:0007669"/>
    <property type="project" value="TreeGrafter"/>
</dbReference>
<dbReference type="PROSITE" id="PS00972">
    <property type="entry name" value="USP_1"/>
    <property type="match status" value="1"/>
</dbReference>
<dbReference type="InterPro" id="IPR038765">
    <property type="entry name" value="Papain-like_cys_pep_sf"/>
</dbReference>
<dbReference type="InterPro" id="IPR024729">
    <property type="entry name" value="USP7_ICP0-binding_dom"/>
</dbReference>
<dbReference type="PROSITE" id="PS50144">
    <property type="entry name" value="MATH"/>
    <property type="match status" value="1"/>
</dbReference>
<keyword evidence="4" id="KW-0645">Protease</keyword>
<dbReference type="CDD" id="cd02659">
    <property type="entry name" value="peptidase_C19C"/>
    <property type="match status" value="1"/>
</dbReference>
<dbReference type="CDD" id="cd00121">
    <property type="entry name" value="MATH"/>
    <property type="match status" value="1"/>
</dbReference>
<feature type="region of interest" description="Disordered" evidence="8">
    <location>
        <begin position="1381"/>
        <end position="1403"/>
    </location>
</feature>
<dbReference type="EC" id="3.4.19.12" evidence="3"/>
<evidence type="ECO:0000256" key="8">
    <source>
        <dbReference type="SAM" id="MobiDB-lite"/>
    </source>
</evidence>
<evidence type="ECO:0000256" key="1">
    <source>
        <dbReference type="ARBA" id="ARBA00000707"/>
    </source>
</evidence>
<dbReference type="GO" id="GO:0006508">
    <property type="term" value="P:proteolysis"/>
    <property type="evidence" value="ECO:0007669"/>
    <property type="project" value="UniProtKB-KW"/>
</dbReference>
<dbReference type="Gene3D" id="2.60.210.10">
    <property type="entry name" value="Apoptosis, Tumor Necrosis Factor Receptor Associated Protein 2, Chain A"/>
    <property type="match status" value="1"/>
</dbReference>
<feature type="compositionally biased region" description="Basic and acidic residues" evidence="8">
    <location>
        <begin position="1384"/>
        <end position="1403"/>
    </location>
</feature>
<dbReference type="PROSITE" id="PS50235">
    <property type="entry name" value="USP_3"/>
    <property type="match status" value="1"/>
</dbReference>
<feature type="domain" description="USP" evidence="10">
    <location>
        <begin position="254"/>
        <end position="573"/>
    </location>
</feature>
<dbReference type="InterPro" id="IPR001394">
    <property type="entry name" value="Peptidase_C19_UCH"/>
</dbReference>
<dbReference type="Pfam" id="PF14533">
    <property type="entry name" value="USP7_C2"/>
    <property type="match status" value="1"/>
</dbReference>
<dbReference type="PANTHER" id="PTHR24006">
    <property type="entry name" value="UBIQUITIN CARBOXYL-TERMINAL HYDROLASE"/>
    <property type="match status" value="1"/>
</dbReference>
<reference evidence="11" key="1">
    <citation type="submission" date="2024-01" db="EMBL/GenBank/DDBJ databases">
        <authorList>
            <person name="Webb A."/>
        </authorList>
    </citation>
    <scope>NUCLEOTIDE SEQUENCE</scope>
    <source>
        <strain evidence="11">Pm1</strain>
    </source>
</reference>
<dbReference type="Gene3D" id="3.90.70.10">
    <property type="entry name" value="Cysteine proteinases"/>
    <property type="match status" value="1"/>
</dbReference>
<dbReference type="Gene3D" id="3.10.20.90">
    <property type="entry name" value="Phosphatidylinositol 3-kinase Catalytic Subunit, Chain A, domain 1"/>
    <property type="match status" value="2"/>
</dbReference>
<dbReference type="GO" id="GO:0005829">
    <property type="term" value="C:cytosol"/>
    <property type="evidence" value="ECO:0007669"/>
    <property type="project" value="TreeGrafter"/>
</dbReference>
<evidence type="ECO:0000256" key="6">
    <source>
        <dbReference type="ARBA" id="ARBA00022801"/>
    </source>
</evidence>
<comment type="similarity">
    <text evidence="2">Belongs to the peptidase C19 family.</text>
</comment>
<protein>
    <recommendedName>
        <fullName evidence="3">ubiquitinyl hydrolase 1</fullName>
        <ecNumber evidence="3">3.4.19.12</ecNumber>
    </recommendedName>
</protein>
<dbReference type="PANTHER" id="PTHR24006:SF888">
    <property type="entry name" value="UBIQUITIN CARBOXYL-TERMINAL HYDROLASE 30"/>
    <property type="match status" value="1"/>
</dbReference>
<dbReference type="InterPro" id="IPR002083">
    <property type="entry name" value="MATH/TRAF_dom"/>
</dbReference>
<comment type="catalytic activity">
    <reaction evidence="1">
        <text>Thiol-dependent hydrolysis of ester, thioester, amide, peptide and isopeptide bonds formed by the C-terminal Gly of ubiquitin (a 76-residue protein attached to proteins as an intracellular targeting signal).</text>
        <dbReference type="EC" id="3.4.19.12"/>
    </reaction>
</comment>
<name>A0AAV1TG31_9STRA</name>
<dbReference type="SUPFAM" id="SSF54001">
    <property type="entry name" value="Cysteine proteinases"/>
    <property type="match status" value="1"/>
</dbReference>
<dbReference type="InterPro" id="IPR050164">
    <property type="entry name" value="Peptidase_C19"/>
</dbReference>
<keyword evidence="5" id="KW-0833">Ubl conjugation pathway</keyword>